<reference evidence="4 5" key="1">
    <citation type="journal article" date="2023" name="Int. J. Syst. Evol. Microbiol.">
        <title>Arthrobacter vasquezii sp. nov., isolated from a soil sample from Union Glacier, Antarctica.</title>
        <authorList>
            <person name="Valenzuela-Ibaceta F."/>
            <person name="Carrasco V."/>
            <person name="Lagos-Moraga S."/>
            <person name="Dietz-Vargas C."/>
            <person name="Navarro C.A."/>
            <person name="Perez-Donoso J.M."/>
        </authorList>
    </citation>
    <scope>NUCLEOTIDE SEQUENCE [LARGE SCALE GENOMIC DNA]</scope>
    <source>
        <strain evidence="4 5">EH-1B-1</strain>
    </source>
</reference>
<dbReference type="InterPro" id="IPR036388">
    <property type="entry name" value="WH-like_DNA-bd_sf"/>
</dbReference>
<dbReference type="SUPFAM" id="SSF55781">
    <property type="entry name" value="GAF domain-like"/>
    <property type="match status" value="1"/>
</dbReference>
<comment type="caution">
    <text evidence="4">The sequence shown here is derived from an EMBL/GenBank/DDBJ whole genome shotgun (WGS) entry which is preliminary data.</text>
</comment>
<dbReference type="InterPro" id="IPR029016">
    <property type="entry name" value="GAF-like_dom_sf"/>
</dbReference>
<dbReference type="SMART" id="SM01012">
    <property type="entry name" value="ANTAR"/>
    <property type="match status" value="1"/>
</dbReference>
<name>A0ABT6CRX9_9MICC</name>
<organism evidence="4 5">
    <name type="scientific">Arthrobacter vasquezii</name>
    <dbReference type="NCBI Taxonomy" id="2977629"/>
    <lineage>
        <taxon>Bacteria</taxon>
        <taxon>Bacillati</taxon>
        <taxon>Actinomycetota</taxon>
        <taxon>Actinomycetes</taxon>
        <taxon>Micrococcales</taxon>
        <taxon>Micrococcaceae</taxon>
        <taxon>Arthrobacter</taxon>
    </lineage>
</organism>
<accession>A0ABT6CRX9</accession>
<proteinExistence type="predicted"/>
<dbReference type="Pfam" id="PF13185">
    <property type="entry name" value="GAF_2"/>
    <property type="match status" value="1"/>
</dbReference>
<dbReference type="InterPro" id="IPR003018">
    <property type="entry name" value="GAF"/>
</dbReference>
<dbReference type="Proteomes" id="UP001220456">
    <property type="component" value="Unassembled WGS sequence"/>
</dbReference>
<feature type="domain" description="ANTAR" evidence="3">
    <location>
        <begin position="167"/>
        <end position="228"/>
    </location>
</feature>
<evidence type="ECO:0000313" key="5">
    <source>
        <dbReference type="Proteomes" id="UP001220456"/>
    </source>
</evidence>
<protein>
    <submittedName>
        <fullName evidence="4">GAF domain-containing protein</fullName>
    </submittedName>
</protein>
<dbReference type="Gene3D" id="3.30.450.40">
    <property type="match status" value="1"/>
</dbReference>
<dbReference type="Pfam" id="PF03861">
    <property type="entry name" value="ANTAR"/>
    <property type="match status" value="1"/>
</dbReference>
<evidence type="ECO:0000256" key="1">
    <source>
        <dbReference type="ARBA" id="ARBA00023015"/>
    </source>
</evidence>
<evidence type="ECO:0000259" key="3">
    <source>
        <dbReference type="PROSITE" id="PS50921"/>
    </source>
</evidence>
<sequence>MAPDRDISDSEKLQALLLESPGFTEFLLGLSTISASLFNQDVPMHCAITVERTGGPTTVASSSALAQRLDEQQYAFDDGPCLTALRTGHTVLIPQLTDDPRWQRYADAISGEHIQSILAVPILMDHASAGALNCYSRDIAAFDAAMVESVEEHAASLSTILQLALRVHEPEHYPDDLSDVLRSRAVVDAAVALVMAQNRCSREAAMLMLHVAARHHDGRVQAVAQELLDTARARTVISRTANQPG</sequence>
<dbReference type="InterPro" id="IPR005561">
    <property type="entry name" value="ANTAR"/>
</dbReference>
<keyword evidence="5" id="KW-1185">Reference proteome</keyword>
<dbReference type="PROSITE" id="PS50921">
    <property type="entry name" value="ANTAR"/>
    <property type="match status" value="1"/>
</dbReference>
<evidence type="ECO:0000256" key="2">
    <source>
        <dbReference type="ARBA" id="ARBA00023163"/>
    </source>
</evidence>
<dbReference type="EMBL" id="JAROKN010000004">
    <property type="protein sequence ID" value="MDF9276813.1"/>
    <property type="molecule type" value="Genomic_DNA"/>
</dbReference>
<dbReference type="SMART" id="SM00065">
    <property type="entry name" value="GAF"/>
    <property type="match status" value="1"/>
</dbReference>
<gene>
    <name evidence="4" type="ORF">P4U43_03305</name>
</gene>
<keyword evidence="1" id="KW-0805">Transcription regulation</keyword>
<dbReference type="RefSeq" id="WP_277357426.1">
    <property type="nucleotide sequence ID" value="NZ_JAROKN010000004.1"/>
</dbReference>
<evidence type="ECO:0000313" key="4">
    <source>
        <dbReference type="EMBL" id="MDF9276813.1"/>
    </source>
</evidence>
<keyword evidence="2" id="KW-0804">Transcription</keyword>
<dbReference type="Gene3D" id="1.10.10.10">
    <property type="entry name" value="Winged helix-like DNA-binding domain superfamily/Winged helix DNA-binding domain"/>
    <property type="match status" value="1"/>
</dbReference>